<dbReference type="GO" id="GO:0005829">
    <property type="term" value="C:cytosol"/>
    <property type="evidence" value="ECO:0007669"/>
    <property type="project" value="TreeGrafter"/>
</dbReference>
<dbReference type="InterPro" id="IPR004567">
    <property type="entry name" value="Type_II_PanK"/>
</dbReference>
<dbReference type="Gene3D" id="3.30.420.510">
    <property type="match status" value="1"/>
</dbReference>
<dbReference type="PANTHER" id="PTHR12280">
    <property type="entry name" value="PANTOTHENATE KINASE"/>
    <property type="match status" value="1"/>
</dbReference>
<comment type="caution">
    <text evidence="13">The sequence shown here is derived from an EMBL/GenBank/DDBJ whole genome shotgun (WGS) entry which is preliminary data.</text>
</comment>
<dbReference type="NCBIfam" id="TIGR00555">
    <property type="entry name" value="panK_eukar"/>
    <property type="match status" value="1"/>
</dbReference>
<organism evidence="13 14">
    <name type="scientific">Rhizoctonia solani</name>
    <dbReference type="NCBI Taxonomy" id="456999"/>
    <lineage>
        <taxon>Eukaryota</taxon>
        <taxon>Fungi</taxon>
        <taxon>Dikarya</taxon>
        <taxon>Basidiomycota</taxon>
        <taxon>Agaricomycotina</taxon>
        <taxon>Agaricomycetes</taxon>
        <taxon>Cantharellales</taxon>
        <taxon>Ceratobasidiaceae</taxon>
        <taxon>Rhizoctonia</taxon>
    </lineage>
</organism>
<dbReference type="EMBL" id="CAJMWW010000075">
    <property type="protein sequence ID" value="CAE6421183.1"/>
    <property type="molecule type" value="Genomic_DNA"/>
</dbReference>
<keyword evidence="9" id="KW-0067">ATP-binding</keyword>
<evidence type="ECO:0000256" key="5">
    <source>
        <dbReference type="ARBA" id="ARBA00022490"/>
    </source>
</evidence>
<evidence type="ECO:0000256" key="11">
    <source>
        <dbReference type="ARBA" id="ARBA00060870"/>
    </source>
</evidence>
<evidence type="ECO:0000256" key="1">
    <source>
        <dbReference type="ARBA" id="ARBA00001206"/>
    </source>
</evidence>
<keyword evidence="6" id="KW-0808">Transferase</keyword>
<keyword evidence="7" id="KW-0547">Nucleotide-binding</keyword>
<comment type="similarity">
    <text evidence="11">Belongs to the type II pantothenate kinase family.</text>
</comment>
<reference evidence="13" key="1">
    <citation type="submission" date="2021-01" db="EMBL/GenBank/DDBJ databases">
        <authorList>
            <person name="Kaushik A."/>
        </authorList>
    </citation>
    <scope>NUCLEOTIDE SEQUENCE</scope>
    <source>
        <strain evidence="13">AG3-T5</strain>
    </source>
</reference>
<dbReference type="PANTHER" id="PTHR12280:SF20">
    <property type="entry name" value="4'-PHOSPHOPANTETHEINE PHOSPHATASE"/>
    <property type="match status" value="1"/>
</dbReference>
<keyword evidence="5" id="KW-0963">Cytoplasm</keyword>
<evidence type="ECO:0000256" key="9">
    <source>
        <dbReference type="ARBA" id="ARBA00022840"/>
    </source>
</evidence>
<evidence type="ECO:0000256" key="6">
    <source>
        <dbReference type="ARBA" id="ARBA00022679"/>
    </source>
</evidence>
<dbReference type="Proteomes" id="UP000663841">
    <property type="component" value="Unassembled WGS sequence"/>
</dbReference>
<feature type="compositionally biased region" description="Low complexity" evidence="12">
    <location>
        <begin position="456"/>
        <end position="475"/>
    </location>
</feature>
<dbReference type="FunFam" id="3.30.420.40:FF:000025">
    <property type="entry name" value="pantothenate kinase 2, mitochondrial"/>
    <property type="match status" value="1"/>
</dbReference>
<dbReference type="Pfam" id="PF03630">
    <property type="entry name" value="Fumble"/>
    <property type="match status" value="1"/>
</dbReference>
<sequence length="512" mass="55330">MTELIPSARVIQVDTRGAVILGEDTPATRDSRGIYLPNHIEPVSHIAVDIGGSLAKVVYFTRSTSSPQTHPLTPSTPGFFDKVDGVLTPLALDTTETDMASLTNLLQRRAAVNHFPGGSLNFERFETESIDDCMDFICQLIDRSARINRVSIDEMRRSVKIMATGGGAYRYYDTLRTQTGVDVTLEAEMDCLITGLNFITLIPNEVYYFSDDLIRSVRAPQPTTAFPASPLQEPLERPSPNPPQYQVAFAAPPTLANPHLPCLVVNIGSGVSILRVDASGQFERVSGSALGGGTLWGLLSLLTGATSFDEMLAMSERGDHSKVDMLVGDIYGSELSGTDKLGLKANVIASSFGKVFKKGKGAERGSFAPEDISRSLLYAISNNIGHIAYMNAEKYGLKKIYFGGCFIRGHATTIATLSYAIRFWSKGSMRAMFLRHEGFLGSIGAWIKNINQSNTSPSSPSSSASPPSPVAPVASTHSAPVFVHPEHDEDYISSLGPISVLQQKANNQPILH</sequence>
<keyword evidence="10" id="KW-0173">Coenzyme A biosynthesis</keyword>
<evidence type="ECO:0000256" key="2">
    <source>
        <dbReference type="ARBA" id="ARBA00004496"/>
    </source>
</evidence>
<comment type="catalytic activity">
    <reaction evidence="1">
        <text>(R)-pantothenate + ATP = (R)-4'-phosphopantothenate + ADP + H(+)</text>
        <dbReference type="Rhea" id="RHEA:16373"/>
        <dbReference type="ChEBI" id="CHEBI:10986"/>
        <dbReference type="ChEBI" id="CHEBI:15378"/>
        <dbReference type="ChEBI" id="CHEBI:29032"/>
        <dbReference type="ChEBI" id="CHEBI:30616"/>
        <dbReference type="ChEBI" id="CHEBI:456216"/>
        <dbReference type="EC" id="2.7.1.33"/>
    </reaction>
</comment>
<evidence type="ECO:0000313" key="14">
    <source>
        <dbReference type="Proteomes" id="UP000663841"/>
    </source>
</evidence>
<dbReference type="AlphaFoldDB" id="A0A8H3AE43"/>
<dbReference type="CDD" id="cd24123">
    <property type="entry name" value="ASKHA_NBD_PanK-II_Pank4"/>
    <property type="match status" value="1"/>
</dbReference>
<protein>
    <recommendedName>
        <fullName evidence="4">pantothenate kinase</fullName>
        <ecNumber evidence="4">2.7.1.33</ecNumber>
    </recommendedName>
</protein>
<name>A0A8H3AE43_9AGAM</name>
<proteinExistence type="inferred from homology"/>
<dbReference type="InterPro" id="IPR043129">
    <property type="entry name" value="ATPase_NBD"/>
</dbReference>
<evidence type="ECO:0000256" key="12">
    <source>
        <dbReference type="SAM" id="MobiDB-lite"/>
    </source>
</evidence>
<dbReference type="Gene3D" id="3.30.420.40">
    <property type="match status" value="1"/>
</dbReference>
<evidence type="ECO:0000313" key="13">
    <source>
        <dbReference type="EMBL" id="CAE6421183.1"/>
    </source>
</evidence>
<dbReference type="EC" id="2.7.1.33" evidence="4"/>
<evidence type="ECO:0000256" key="7">
    <source>
        <dbReference type="ARBA" id="ARBA00022741"/>
    </source>
</evidence>
<comment type="pathway">
    <text evidence="3">Cofactor biosynthesis; coenzyme A biosynthesis; CoA from (R)-pantothenate: step 1/5.</text>
</comment>
<keyword evidence="8" id="KW-0418">Kinase</keyword>
<evidence type="ECO:0000256" key="10">
    <source>
        <dbReference type="ARBA" id="ARBA00022993"/>
    </source>
</evidence>
<dbReference type="GO" id="GO:0004594">
    <property type="term" value="F:pantothenate kinase activity"/>
    <property type="evidence" value="ECO:0007669"/>
    <property type="project" value="UniProtKB-EC"/>
</dbReference>
<dbReference type="GO" id="GO:0005524">
    <property type="term" value="F:ATP binding"/>
    <property type="evidence" value="ECO:0007669"/>
    <property type="project" value="UniProtKB-KW"/>
</dbReference>
<evidence type="ECO:0000256" key="3">
    <source>
        <dbReference type="ARBA" id="ARBA00005225"/>
    </source>
</evidence>
<gene>
    <name evidence="13" type="ORF">RDB_LOCUS45095</name>
</gene>
<evidence type="ECO:0000256" key="8">
    <source>
        <dbReference type="ARBA" id="ARBA00022777"/>
    </source>
</evidence>
<accession>A0A8H3AE43</accession>
<evidence type="ECO:0000256" key="4">
    <source>
        <dbReference type="ARBA" id="ARBA00012102"/>
    </source>
</evidence>
<dbReference type="GO" id="GO:0015937">
    <property type="term" value="P:coenzyme A biosynthetic process"/>
    <property type="evidence" value="ECO:0007669"/>
    <property type="project" value="UniProtKB-KW"/>
</dbReference>
<comment type="subcellular location">
    <subcellularLocation>
        <location evidence="2">Cytoplasm</location>
    </subcellularLocation>
</comment>
<dbReference type="GO" id="GO:0005634">
    <property type="term" value="C:nucleus"/>
    <property type="evidence" value="ECO:0007669"/>
    <property type="project" value="TreeGrafter"/>
</dbReference>
<dbReference type="SUPFAM" id="SSF53067">
    <property type="entry name" value="Actin-like ATPase domain"/>
    <property type="match status" value="2"/>
</dbReference>
<feature type="region of interest" description="Disordered" evidence="12">
    <location>
        <begin position="454"/>
        <end position="475"/>
    </location>
</feature>